<dbReference type="SUPFAM" id="SSF49384">
    <property type="entry name" value="Carbohydrate-binding domain"/>
    <property type="match status" value="1"/>
</dbReference>
<keyword evidence="3" id="KW-0326">Glycosidase</keyword>
<dbReference type="Pfam" id="PF13472">
    <property type="entry name" value="Lipase_GDSL_2"/>
    <property type="match status" value="1"/>
</dbReference>
<feature type="compositionally biased region" description="Acidic residues" evidence="5">
    <location>
        <begin position="257"/>
        <end position="274"/>
    </location>
</feature>
<dbReference type="RefSeq" id="WP_189783578.1">
    <property type="nucleotide sequence ID" value="NZ_BNAT01000011.1"/>
</dbReference>
<evidence type="ECO:0000256" key="5">
    <source>
        <dbReference type="SAM" id="MobiDB-lite"/>
    </source>
</evidence>
<dbReference type="SMART" id="SM00637">
    <property type="entry name" value="CBD_II"/>
    <property type="match status" value="1"/>
</dbReference>
<reference evidence="8" key="1">
    <citation type="journal article" date="2014" name="Int. J. Syst. Evol. Microbiol.">
        <title>Complete genome sequence of Corynebacterium casei LMG S-19264T (=DSM 44701T), isolated from a smear-ripened cheese.</title>
        <authorList>
            <consortium name="US DOE Joint Genome Institute (JGI-PGF)"/>
            <person name="Walter F."/>
            <person name="Albersmeier A."/>
            <person name="Kalinowski J."/>
            <person name="Ruckert C."/>
        </authorList>
    </citation>
    <scope>NUCLEOTIDE SEQUENCE</scope>
    <source>
        <strain evidence="8">CGMCC 4.7403</strain>
    </source>
</reference>
<evidence type="ECO:0000259" key="7">
    <source>
        <dbReference type="PROSITE" id="PS51173"/>
    </source>
</evidence>
<evidence type="ECO:0000256" key="6">
    <source>
        <dbReference type="SAM" id="SignalP"/>
    </source>
</evidence>
<sequence>MRSTRISRLLGSRLPIIPFLGLLAALLAPLTLASPAVAAPRAAHTAADPVRIMPLGDSITGSPGCWRAVLWNRLQNAGHTNIDFVGALGPQGCGVAHDGDNEGHGGELVTNVADQDLLPGRLAATLPDIVVMHFGTNDVWSSIAPDRILAAYTKLVGQMRASNPDMRILVAQIIPMKPSSCAACAQRVVDFNARIPDWARATSTSRSPVTVVDQWTGFGTATDTYDGVHPNAAGDNKIAARWYPALSAALDAGIPQDPEEPGDPGDPGDPDEGEPSCTAVFRAVNVWQGGYQGEVTVTNTSASSVSGWTVTVVPADGARLTQVWNGSLGSAPDGTTTVADAGWNGTLAPGASTAFGFVATTASTAGTPSAAVGCTARAAAS</sequence>
<dbReference type="Gene3D" id="3.40.50.1110">
    <property type="entry name" value="SGNH hydrolase"/>
    <property type="match status" value="1"/>
</dbReference>
<dbReference type="AlphaFoldDB" id="A0A919GRV9"/>
<protein>
    <submittedName>
        <fullName evidence="8">SGNH hydrolase</fullName>
    </submittedName>
</protein>
<reference evidence="8" key="2">
    <citation type="submission" date="2020-09" db="EMBL/GenBank/DDBJ databases">
        <authorList>
            <person name="Sun Q."/>
            <person name="Zhou Y."/>
        </authorList>
    </citation>
    <scope>NUCLEOTIDE SEQUENCE</scope>
    <source>
        <strain evidence="8">CGMCC 4.7403</strain>
    </source>
</reference>
<dbReference type="InterPro" id="IPR018366">
    <property type="entry name" value="CBM2_CS"/>
</dbReference>
<proteinExistence type="predicted"/>
<feature type="chain" id="PRO_5037471613" evidence="6">
    <location>
        <begin position="39"/>
        <end position="381"/>
    </location>
</feature>
<dbReference type="PROSITE" id="PS51173">
    <property type="entry name" value="CBM2"/>
    <property type="match status" value="1"/>
</dbReference>
<dbReference type="GO" id="GO:0004553">
    <property type="term" value="F:hydrolase activity, hydrolyzing O-glycosyl compounds"/>
    <property type="evidence" value="ECO:0007669"/>
    <property type="project" value="InterPro"/>
</dbReference>
<dbReference type="PROSITE" id="PS00561">
    <property type="entry name" value="CBM2_A"/>
    <property type="match status" value="1"/>
</dbReference>
<gene>
    <name evidence="8" type="ORF">GCM10017771_37170</name>
</gene>
<keyword evidence="9" id="KW-1185">Reference proteome</keyword>
<dbReference type="InterPro" id="IPR008965">
    <property type="entry name" value="CBM2/CBM3_carb-bd_dom_sf"/>
</dbReference>
<dbReference type="InterPro" id="IPR051532">
    <property type="entry name" value="Ester_Hydrolysis_Enzymes"/>
</dbReference>
<dbReference type="GO" id="GO:0004622">
    <property type="term" value="F:phosphatidylcholine lysophospholipase activity"/>
    <property type="evidence" value="ECO:0007669"/>
    <property type="project" value="TreeGrafter"/>
</dbReference>
<dbReference type="EMBL" id="BNAT01000011">
    <property type="protein sequence ID" value="GHH89058.1"/>
    <property type="molecule type" value="Genomic_DNA"/>
</dbReference>
<keyword evidence="1 6" id="KW-0732">Signal</keyword>
<comment type="caution">
    <text evidence="8">The sequence shown here is derived from an EMBL/GenBank/DDBJ whole genome shotgun (WGS) entry which is preliminary data.</text>
</comment>
<evidence type="ECO:0000256" key="4">
    <source>
        <dbReference type="ARBA" id="ARBA00023326"/>
    </source>
</evidence>
<feature type="region of interest" description="Disordered" evidence="5">
    <location>
        <begin position="252"/>
        <end position="276"/>
    </location>
</feature>
<dbReference type="GO" id="GO:0000272">
    <property type="term" value="P:polysaccharide catabolic process"/>
    <property type="evidence" value="ECO:0007669"/>
    <property type="project" value="UniProtKB-KW"/>
</dbReference>
<name>A0A919GRV9_9ACTN</name>
<dbReference type="Pfam" id="PF00553">
    <property type="entry name" value="CBM_2"/>
    <property type="match status" value="1"/>
</dbReference>
<evidence type="ECO:0000256" key="1">
    <source>
        <dbReference type="ARBA" id="ARBA00022729"/>
    </source>
</evidence>
<keyword evidence="4" id="KW-0624">Polysaccharide degradation</keyword>
<dbReference type="InterPro" id="IPR012291">
    <property type="entry name" value="CBM2_carb-bd_dom_sf"/>
</dbReference>
<evidence type="ECO:0000313" key="9">
    <source>
        <dbReference type="Proteomes" id="UP000603227"/>
    </source>
</evidence>
<keyword evidence="2 8" id="KW-0378">Hydrolase</keyword>
<feature type="domain" description="CBM2" evidence="7">
    <location>
        <begin position="270"/>
        <end position="377"/>
    </location>
</feature>
<dbReference type="PANTHER" id="PTHR30383">
    <property type="entry name" value="THIOESTERASE 1/PROTEASE 1/LYSOPHOSPHOLIPASE L1"/>
    <property type="match status" value="1"/>
</dbReference>
<dbReference type="InterPro" id="IPR036514">
    <property type="entry name" value="SGNH_hydro_sf"/>
</dbReference>
<dbReference type="GO" id="GO:0030247">
    <property type="term" value="F:polysaccharide binding"/>
    <property type="evidence" value="ECO:0007669"/>
    <property type="project" value="UniProtKB-UniRule"/>
</dbReference>
<dbReference type="Gene3D" id="2.60.40.290">
    <property type="match status" value="1"/>
</dbReference>
<dbReference type="SUPFAM" id="SSF52266">
    <property type="entry name" value="SGNH hydrolase"/>
    <property type="match status" value="1"/>
</dbReference>
<evidence type="ECO:0000256" key="2">
    <source>
        <dbReference type="ARBA" id="ARBA00022801"/>
    </source>
</evidence>
<feature type="signal peptide" evidence="6">
    <location>
        <begin position="1"/>
        <end position="38"/>
    </location>
</feature>
<dbReference type="Proteomes" id="UP000603227">
    <property type="component" value="Unassembled WGS sequence"/>
</dbReference>
<keyword evidence="4" id="KW-0119">Carbohydrate metabolism</keyword>
<evidence type="ECO:0000256" key="3">
    <source>
        <dbReference type="ARBA" id="ARBA00023295"/>
    </source>
</evidence>
<dbReference type="CDD" id="cd01833">
    <property type="entry name" value="XynB_like"/>
    <property type="match status" value="1"/>
</dbReference>
<accession>A0A919GRV9</accession>
<dbReference type="InterPro" id="IPR013830">
    <property type="entry name" value="SGNH_hydro"/>
</dbReference>
<organism evidence="8 9">
    <name type="scientific">Streptomyces capitiformicae</name>
    <dbReference type="NCBI Taxonomy" id="2014920"/>
    <lineage>
        <taxon>Bacteria</taxon>
        <taxon>Bacillati</taxon>
        <taxon>Actinomycetota</taxon>
        <taxon>Actinomycetes</taxon>
        <taxon>Kitasatosporales</taxon>
        <taxon>Streptomycetaceae</taxon>
        <taxon>Streptomyces</taxon>
    </lineage>
</organism>
<evidence type="ECO:0000313" key="8">
    <source>
        <dbReference type="EMBL" id="GHH89058.1"/>
    </source>
</evidence>
<dbReference type="InterPro" id="IPR001919">
    <property type="entry name" value="CBD2"/>
</dbReference>
<dbReference type="PANTHER" id="PTHR30383:SF2">
    <property type="entry name" value="CELLULOSE-BINDING PROTEIN"/>
    <property type="match status" value="1"/>
</dbReference>